<organism evidence="4 5">
    <name type="scientific">Planomonospora alba</name>
    <dbReference type="NCBI Taxonomy" id="161354"/>
    <lineage>
        <taxon>Bacteria</taxon>
        <taxon>Bacillati</taxon>
        <taxon>Actinomycetota</taxon>
        <taxon>Actinomycetes</taxon>
        <taxon>Streptosporangiales</taxon>
        <taxon>Streptosporangiaceae</taxon>
        <taxon>Planomonospora</taxon>
    </lineage>
</organism>
<keyword evidence="2" id="KW-1133">Transmembrane helix</keyword>
<protein>
    <submittedName>
        <fullName evidence="4">NACHT domain-containing protein</fullName>
    </submittedName>
</protein>
<feature type="region of interest" description="Disordered" evidence="1">
    <location>
        <begin position="765"/>
        <end position="791"/>
    </location>
</feature>
<feature type="compositionally biased region" description="Basic and acidic residues" evidence="1">
    <location>
        <begin position="33"/>
        <end position="42"/>
    </location>
</feature>
<dbReference type="Proteomes" id="UP001500320">
    <property type="component" value="Unassembled WGS sequence"/>
</dbReference>
<feature type="transmembrane region" description="Helical" evidence="2">
    <location>
        <begin position="713"/>
        <end position="731"/>
    </location>
</feature>
<feature type="transmembrane region" description="Helical" evidence="2">
    <location>
        <begin position="91"/>
        <end position="112"/>
    </location>
</feature>
<reference evidence="5" key="1">
    <citation type="journal article" date="2019" name="Int. J. Syst. Evol. Microbiol.">
        <title>The Global Catalogue of Microorganisms (GCM) 10K type strain sequencing project: providing services to taxonomists for standard genome sequencing and annotation.</title>
        <authorList>
            <consortium name="The Broad Institute Genomics Platform"/>
            <consortium name="The Broad Institute Genome Sequencing Center for Infectious Disease"/>
            <person name="Wu L."/>
            <person name="Ma J."/>
        </authorList>
    </citation>
    <scope>NUCLEOTIDE SEQUENCE [LARGE SCALE GENOMIC DNA]</scope>
    <source>
        <strain evidence="5">JCM 9373</strain>
    </source>
</reference>
<feature type="domain" description="NACHT" evidence="3">
    <location>
        <begin position="202"/>
        <end position="360"/>
    </location>
</feature>
<dbReference type="SUPFAM" id="SSF52540">
    <property type="entry name" value="P-loop containing nucleoside triphosphate hydrolases"/>
    <property type="match status" value="1"/>
</dbReference>
<dbReference type="InterPro" id="IPR007111">
    <property type="entry name" value="NACHT_NTPase"/>
</dbReference>
<keyword evidence="5" id="KW-1185">Reference proteome</keyword>
<evidence type="ECO:0000256" key="2">
    <source>
        <dbReference type="SAM" id="Phobius"/>
    </source>
</evidence>
<gene>
    <name evidence="4" type="ORF">GCM10010466_64080</name>
</gene>
<evidence type="ECO:0000259" key="3">
    <source>
        <dbReference type="Pfam" id="PF05729"/>
    </source>
</evidence>
<accession>A0ABP6P6G9</accession>
<comment type="caution">
    <text evidence="4">The sequence shown here is derived from an EMBL/GenBank/DDBJ whole genome shotgun (WGS) entry which is preliminary data.</text>
</comment>
<feature type="transmembrane region" description="Helical" evidence="2">
    <location>
        <begin position="525"/>
        <end position="544"/>
    </location>
</feature>
<feature type="transmembrane region" description="Helical" evidence="2">
    <location>
        <begin position="565"/>
        <end position="586"/>
    </location>
</feature>
<feature type="transmembrane region" description="Helical" evidence="2">
    <location>
        <begin position="649"/>
        <end position="671"/>
    </location>
</feature>
<feature type="compositionally biased region" description="Low complexity" evidence="1">
    <location>
        <begin position="765"/>
        <end position="778"/>
    </location>
</feature>
<dbReference type="InterPro" id="IPR027417">
    <property type="entry name" value="P-loop_NTPase"/>
</dbReference>
<feature type="transmembrane region" description="Helical" evidence="2">
    <location>
        <begin position="598"/>
        <end position="623"/>
    </location>
</feature>
<feature type="transmembrane region" description="Helical" evidence="2">
    <location>
        <begin position="500"/>
        <end position="519"/>
    </location>
</feature>
<evidence type="ECO:0000313" key="5">
    <source>
        <dbReference type="Proteomes" id="UP001500320"/>
    </source>
</evidence>
<dbReference type="EMBL" id="BAAAUT010000084">
    <property type="protein sequence ID" value="GAA3164324.1"/>
    <property type="molecule type" value="Genomic_DNA"/>
</dbReference>
<evidence type="ECO:0000313" key="4">
    <source>
        <dbReference type="EMBL" id="GAA3164324.1"/>
    </source>
</evidence>
<keyword evidence="2" id="KW-0472">Membrane</keyword>
<keyword evidence="2" id="KW-0812">Transmembrane</keyword>
<evidence type="ECO:0000256" key="1">
    <source>
        <dbReference type="SAM" id="MobiDB-lite"/>
    </source>
</evidence>
<feature type="region of interest" description="Disordered" evidence="1">
    <location>
        <begin position="1"/>
        <end position="45"/>
    </location>
</feature>
<dbReference type="Gene3D" id="3.40.50.300">
    <property type="entry name" value="P-loop containing nucleotide triphosphate hydrolases"/>
    <property type="match status" value="1"/>
</dbReference>
<proteinExistence type="predicted"/>
<feature type="transmembrane region" description="Helical" evidence="2">
    <location>
        <begin position="57"/>
        <end position="79"/>
    </location>
</feature>
<name>A0ABP6P6G9_9ACTN</name>
<dbReference type="Pfam" id="PF05729">
    <property type="entry name" value="NACHT"/>
    <property type="match status" value="1"/>
</dbReference>
<sequence>MEAAAALRSDAGNSGGARSPDPWRAAAGRAARLRPDAEETGERGMPLTETGRRRWRIVLTLVLLVIGCALVAVLGRSMVDLDEDLSLADFLGIPGAVLAAGTALAGVLRWVFRRPPPPPAPSGADIAEAKAALADLVDRQWTEEACFRSLCDPGPIPVAWHLTGRRVLMDHPHMIVQGRPPLGGRADDIRGLAEEFRRLRHRRLVIAGGPGMGKTTLAVQLLLELVRTRADDEPVPVLLSVAGWDTGRHRRLHEWLAVRLAADYPALRAAEYGGDGVPAALVRQGHVLPVLDGLDELPAPARSQVVMALNGSLAERDQVVLTSRTAEYAAAVRDAGDVLTGAAVVVPAVLTPGAAADYLRECLPPEPRHDWTAVLEALRSGAAPALAAVAASPLGLWLVRMVYTVPGADPAPLTGAFGDDAGRLRAHLLDRLVETFLRARPSAPDRAAPFRPRREWNPGQARAWLGNLADLLNRNGTRDLAWWTIARYAAPPAARRRLQLAAGFVAAAVVGLGFLPVQLYPPQGVIPIMAGFAIVIGIRAGRWFREAPGFADRRIGRLFRIPLRGLALGFAVWAGTALVCGLLIWFGEGAGSGPVSNLLMVAAVTVLLGGYLAGVAAVLIAWIRRVERPTPVVSVTAPSSAWVHDRNLAFFRALMAGSVCGLVPGVLTGLASREEPLETVVGMVYGLCMGGLPGLVAGVAIGRHHAWLACRLVLLWLAPTGFLPSRLIPFLDDMHRLGLLRTVGPLYQFRHAELQDHLAARACPPRGDAGAGAPAPARGGRRAGARAPAAG</sequence>
<feature type="transmembrane region" description="Helical" evidence="2">
    <location>
        <begin position="683"/>
        <end position="701"/>
    </location>
</feature>